<protein>
    <submittedName>
        <fullName evidence="4">Arsenate reductase</fullName>
    </submittedName>
</protein>
<dbReference type="InterPro" id="IPR036249">
    <property type="entry name" value="Thioredoxin-like_sf"/>
</dbReference>
<evidence type="ECO:0000313" key="4">
    <source>
        <dbReference type="EMBL" id="KYG76563.1"/>
    </source>
</evidence>
<proteinExistence type="inferred from homology"/>
<dbReference type="InterPro" id="IPR006659">
    <property type="entry name" value="Arsenate_reductase"/>
</dbReference>
<dbReference type="SUPFAM" id="SSF52833">
    <property type="entry name" value="Thioredoxin-like"/>
    <property type="match status" value="1"/>
</dbReference>
<dbReference type="STRING" id="296218.AWN68_05910"/>
<sequence length="113" mass="13047">MLKIYHNPSCQKSRQTLQMIEESGEMLTIVEYLKETPSEDQLRDILKKLGMRAEAIVRKSEAIYKEQFKGKTLTEEEWIAAMVEYPKLIERPIVVKGDKAVLGRPPENVKSLL</sequence>
<dbReference type="PANTHER" id="PTHR30041:SF4">
    <property type="entry name" value="ARSENATE REDUCTASE"/>
    <property type="match status" value="1"/>
</dbReference>
<gene>
    <name evidence="4" type="ORF">AWN68_05910</name>
</gene>
<dbReference type="Proteomes" id="UP000075615">
    <property type="component" value="Unassembled WGS sequence"/>
</dbReference>
<evidence type="ECO:0000256" key="1">
    <source>
        <dbReference type="ARBA" id="ARBA00007198"/>
    </source>
</evidence>
<accession>A0A150XCW8</accession>
<name>A0A150XCW8_9BACT</name>
<dbReference type="CDD" id="cd03034">
    <property type="entry name" value="ArsC_ArsC"/>
    <property type="match status" value="1"/>
</dbReference>
<keyword evidence="5" id="KW-1185">Reference proteome</keyword>
<dbReference type="Pfam" id="PF03960">
    <property type="entry name" value="ArsC"/>
    <property type="match status" value="1"/>
</dbReference>
<dbReference type="PROSITE" id="PS51353">
    <property type="entry name" value="ARSC"/>
    <property type="match status" value="1"/>
</dbReference>
<dbReference type="OrthoDB" id="9808142at2"/>
<dbReference type="AlphaFoldDB" id="A0A150XCW8"/>
<reference evidence="4 5" key="1">
    <citation type="submission" date="2016-01" db="EMBL/GenBank/DDBJ databases">
        <title>Genome sequencing of Roseivirga echinicomitans KMM 6058.</title>
        <authorList>
            <person name="Selvaratnam C."/>
            <person name="Thevarajoo S."/>
            <person name="Goh K.M."/>
            <person name="Ee R."/>
            <person name="Chan K.-G."/>
            <person name="Chong C.S."/>
        </authorList>
    </citation>
    <scope>NUCLEOTIDE SEQUENCE [LARGE SCALE GENOMIC DNA]</scope>
    <source>
        <strain evidence="4 5">KMM 6058</strain>
    </source>
</reference>
<dbReference type="InterPro" id="IPR006660">
    <property type="entry name" value="Arsenate_reductase-like"/>
</dbReference>
<dbReference type="GO" id="GO:0008794">
    <property type="term" value="F:arsenate reductase (glutaredoxin) activity"/>
    <property type="evidence" value="ECO:0007669"/>
    <property type="project" value="InterPro"/>
</dbReference>
<dbReference type="EMBL" id="LRDB01000023">
    <property type="protein sequence ID" value="KYG76563.1"/>
    <property type="molecule type" value="Genomic_DNA"/>
</dbReference>
<dbReference type="Gene3D" id="3.40.30.10">
    <property type="entry name" value="Glutaredoxin"/>
    <property type="match status" value="1"/>
</dbReference>
<dbReference type="PANTHER" id="PTHR30041">
    <property type="entry name" value="ARSENATE REDUCTASE"/>
    <property type="match status" value="1"/>
</dbReference>
<evidence type="ECO:0000256" key="2">
    <source>
        <dbReference type="ARBA" id="ARBA00023002"/>
    </source>
</evidence>
<evidence type="ECO:0000256" key="3">
    <source>
        <dbReference type="PROSITE-ProRule" id="PRU01282"/>
    </source>
</evidence>
<comment type="similarity">
    <text evidence="1 3">Belongs to the ArsC family.</text>
</comment>
<keyword evidence="2" id="KW-0560">Oxidoreductase</keyword>
<comment type="caution">
    <text evidence="4">The sequence shown here is derived from an EMBL/GenBank/DDBJ whole genome shotgun (WGS) entry which is preliminary data.</text>
</comment>
<dbReference type="NCBIfam" id="TIGR00014">
    <property type="entry name" value="arsC"/>
    <property type="match status" value="1"/>
</dbReference>
<dbReference type="RefSeq" id="WP_068415781.1">
    <property type="nucleotide sequence ID" value="NZ_LRDB01000023.1"/>
</dbReference>
<evidence type="ECO:0000313" key="5">
    <source>
        <dbReference type="Proteomes" id="UP000075615"/>
    </source>
</evidence>
<organism evidence="4 5">
    <name type="scientific">Roseivirga echinicomitans</name>
    <dbReference type="NCBI Taxonomy" id="296218"/>
    <lineage>
        <taxon>Bacteria</taxon>
        <taxon>Pseudomonadati</taxon>
        <taxon>Bacteroidota</taxon>
        <taxon>Cytophagia</taxon>
        <taxon>Cytophagales</taxon>
        <taxon>Roseivirgaceae</taxon>
        <taxon>Roseivirga</taxon>
    </lineage>
</organism>